<dbReference type="GO" id="GO:0005886">
    <property type="term" value="C:plasma membrane"/>
    <property type="evidence" value="ECO:0007669"/>
    <property type="project" value="UniProtKB-SubCell"/>
</dbReference>
<feature type="transmembrane region" description="Helical" evidence="8">
    <location>
        <begin position="85"/>
        <end position="107"/>
    </location>
</feature>
<dbReference type="Proteomes" id="UP000502287">
    <property type="component" value="Chromosome"/>
</dbReference>
<keyword evidence="4" id="KW-0997">Cell inner membrane</keyword>
<reference evidence="9 12" key="1">
    <citation type="submission" date="2016-03" db="EMBL/GenBank/DDBJ databases">
        <authorList>
            <person name="Hansen M.J."/>
            <person name="Bojesen A.M."/>
            <person name="Planet P."/>
        </authorList>
    </citation>
    <scope>NUCLEOTIDE SEQUENCE [LARGE SCALE GENOMIC DNA]</scope>
    <source>
        <strain evidence="9 12">HPA 21</strain>
    </source>
</reference>
<sequence>MKKQIFSEEEHIQAELHQPKQEFVDADVVIESDVREVEAELIIEESLSPPRFWIRLLLAGLVLFGVAIFAQSIQWLIDTFQAKQWIYFAFAIAFFGISLAGVGSIISEWRKLVWLRKHHQNQQVSQQLLLEDSNTSGEIAVKFCKSTLANLRKTPLIEQAEKRWLNELDEAYNSQEVLFLFSQNVLQPIDKQVKKLISQSAAENAVIVAVSPLAIVDVLMIAWRNIALVNKITRAYGMELGYFSRLKLFKMVLKNMVFAGATEIATDVGMDFFSQNLTAKLSMRAAQGIGVGLLTARLGIKAMEFCRPVALTRAERPTLSVVRQELLGVLKDRVFSKTSEKEKELA</sequence>
<protein>
    <recommendedName>
        <fullName evidence="8">UPF0283 membrane protein A4G17_06070</fullName>
    </recommendedName>
</protein>
<evidence type="ECO:0000256" key="5">
    <source>
        <dbReference type="ARBA" id="ARBA00022692"/>
    </source>
</evidence>
<dbReference type="InterPro" id="IPR021147">
    <property type="entry name" value="DUF697"/>
</dbReference>
<keyword evidence="6 8" id="KW-1133">Transmembrane helix</keyword>
<proteinExistence type="inferred from homology"/>
<dbReference type="HAMAP" id="MF_01085">
    <property type="entry name" value="UPF0283"/>
    <property type="match status" value="1"/>
</dbReference>
<evidence type="ECO:0000313" key="10">
    <source>
        <dbReference type="EMBL" id="RPE96559.1"/>
    </source>
</evidence>
<keyword evidence="7 8" id="KW-0472">Membrane</keyword>
<keyword evidence="5 8" id="KW-0812">Transmembrane</keyword>
<evidence type="ECO:0000256" key="4">
    <source>
        <dbReference type="ARBA" id="ARBA00022519"/>
    </source>
</evidence>
<evidence type="ECO:0000256" key="2">
    <source>
        <dbReference type="ARBA" id="ARBA00008255"/>
    </source>
</evidence>
<reference evidence="10 11" key="2">
    <citation type="submission" date="2018-11" db="EMBL/GenBank/DDBJ databases">
        <title>Genomic Encyclopedia of Type Strains, Phase IV (KMG-IV): sequencing the most valuable type-strain genomes for metagenomic binning, comparative biology and taxonomic classification.</title>
        <authorList>
            <person name="Goeker M."/>
        </authorList>
    </citation>
    <scope>NUCLEOTIDE SEQUENCE [LARGE SCALE GENOMIC DNA]</scope>
    <source>
        <strain evidence="10 11">DSM 25797</strain>
    </source>
</reference>
<dbReference type="InterPro" id="IPR006507">
    <property type="entry name" value="UPF0283"/>
</dbReference>
<evidence type="ECO:0000256" key="7">
    <source>
        <dbReference type="ARBA" id="ARBA00023136"/>
    </source>
</evidence>
<keyword evidence="3 8" id="KW-1003">Cell membrane</keyword>
<evidence type="ECO:0000313" key="9">
    <source>
        <dbReference type="EMBL" id="QIM65028.1"/>
    </source>
</evidence>
<dbReference type="PANTHER" id="PTHR39342:SF1">
    <property type="entry name" value="UPF0283 MEMBRANE PROTEIN YCJF"/>
    <property type="match status" value="1"/>
</dbReference>
<dbReference type="NCBIfam" id="TIGR01620">
    <property type="entry name" value="hyp_HI0043"/>
    <property type="match status" value="1"/>
</dbReference>
<dbReference type="AlphaFoldDB" id="A0AAE7C2U0"/>
<gene>
    <name evidence="9" type="ORF">A4G17_06070</name>
    <name evidence="10" type="ORF">EDC49_0954</name>
</gene>
<feature type="transmembrane region" description="Helical" evidence="8">
    <location>
        <begin position="201"/>
        <end position="223"/>
    </location>
</feature>
<evidence type="ECO:0000313" key="12">
    <source>
        <dbReference type="Proteomes" id="UP000502287"/>
    </source>
</evidence>
<name>A0AAE7C2U0_9PAST</name>
<dbReference type="EMBL" id="RKQT01000001">
    <property type="protein sequence ID" value="RPE96559.1"/>
    <property type="molecule type" value="Genomic_DNA"/>
</dbReference>
<comment type="subcellular location">
    <subcellularLocation>
        <location evidence="1">Cell inner membrane</location>
        <topology evidence="1">Multi-pass membrane protein</topology>
    </subcellularLocation>
    <subcellularLocation>
        <location evidence="8">Cell membrane</location>
        <topology evidence="8">Multi-pass membrane protein</topology>
    </subcellularLocation>
</comment>
<evidence type="ECO:0000313" key="11">
    <source>
        <dbReference type="Proteomes" id="UP000276901"/>
    </source>
</evidence>
<dbReference type="KEGG" id="fcl:A4G17_06070"/>
<dbReference type="EMBL" id="CP015029">
    <property type="protein sequence ID" value="QIM65028.1"/>
    <property type="molecule type" value="Genomic_DNA"/>
</dbReference>
<keyword evidence="11" id="KW-1185">Reference proteome</keyword>
<dbReference type="Proteomes" id="UP000276901">
    <property type="component" value="Unassembled WGS sequence"/>
</dbReference>
<dbReference type="PANTHER" id="PTHR39342">
    <property type="entry name" value="UPF0283 MEMBRANE PROTEIN YCJF"/>
    <property type="match status" value="1"/>
</dbReference>
<evidence type="ECO:0000256" key="8">
    <source>
        <dbReference type="HAMAP-Rule" id="MF_01085"/>
    </source>
</evidence>
<comment type="similarity">
    <text evidence="2 8">Belongs to the UPF0283 family.</text>
</comment>
<dbReference type="Pfam" id="PF05128">
    <property type="entry name" value="DUF697"/>
    <property type="match status" value="1"/>
</dbReference>
<evidence type="ECO:0000256" key="3">
    <source>
        <dbReference type="ARBA" id="ARBA00022475"/>
    </source>
</evidence>
<organism evidence="9 12">
    <name type="scientific">Frederiksenia canicola</name>
    <dbReference type="NCBI Taxonomy" id="123824"/>
    <lineage>
        <taxon>Bacteria</taxon>
        <taxon>Pseudomonadati</taxon>
        <taxon>Pseudomonadota</taxon>
        <taxon>Gammaproteobacteria</taxon>
        <taxon>Pasteurellales</taxon>
        <taxon>Pasteurellaceae</taxon>
        <taxon>Frederiksenia</taxon>
    </lineage>
</organism>
<feature type="transmembrane region" description="Helical" evidence="8">
    <location>
        <begin position="52"/>
        <end position="73"/>
    </location>
</feature>
<dbReference type="RefSeq" id="WP_123956448.1">
    <property type="nucleotide sequence ID" value="NZ_CP015029.1"/>
</dbReference>
<accession>A0AAE7C2U0</accession>
<evidence type="ECO:0000256" key="6">
    <source>
        <dbReference type="ARBA" id="ARBA00022989"/>
    </source>
</evidence>
<evidence type="ECO:0000256" key="1">
    <source>
        <dbReference type="ARBA" id="ARBA00004429"/>
    </source>
</evidence>